<comment type="caution">
    <text evidence="1">The sequence shown here is derived from an EMBL/GenBank/DDBJ whole genome shotgun (WGS) entry which is preliminary data.</text>
</comment>
<accession>A0ABX0TIL0</accession>
<gene>
    <name evidence="1" type="ORF">FHR86_002276</name>
</gene>
<evidence type="ECO:0000313" key="2">
    <source>
        <dbReference type="Proteomes" id="UP000802392"/>
    </source>
</evidence>
<keyword evidence="2" id="KW-1185">Reference proteome</keyword>
<organism evidence="1 2">
    <name type="scientific">Paenarthrobacter ilicis</name>
    <dbReference type="NCBI Taxonomy" id="43665"/>
    <lineage>
        <taxon>Bacteria</taxon>
        <taxon>Bacillati</taxon>
        <taxon>Actinomycetota</taxon>
        <taxon>Actinomycetes</taxon>
        <taxon>Micrococcales</taxon>
        <taxon>Micrococcaceae</taxon>
        <taxon>Paenarthrobacter</taxon>
    </lineage>
</organism>
<dbReference type="SUPFAM" id="SSF53756">
    <property type="entry name" value="UDP-Glycosyltransferase/glycogen phosphorylase"/>
    <property type="match status" value="1"/>
</dbReference>
<reference evidence="1 2" key="1">
    <citation type="submission" date="2020-03" db="EMBL/GenBank/DDBJ databases">
        <title>Genomic Encyclopedia of Type Strains, Phase III (KMG-III): the genomes of soil and plant-associated and newly described type strains.</title>
        <authorList>
            <person name="Whitman W."/>
        </authorList>
    </citation>
    <scope>NUCLEOTIDE SEQUENCE [LARGE SCALE GENOMIC DNA]</scope>
    <source>
        <strain evidence="1 2">CECT 4207</strain>
    </source>
</reference>
<dbReference type="Proteomes" id="UP000802392">
    <property type="component" value="Unassembled WGS sequence"/>
</dbReference>
<protein>
    <submittedName>
        <fullName evidence="1">Glycosyltransferase involved in cell wall biosynthesis</fullName>
    </submittedName>
</protein>
<dbReference type="Gene3D" id="3.40.50.11090">
    <property type="match status" value="1"/>
</dbReference>
<name>A0ABX0TIL0_9MICC</name>
<dbReference type="Gene3D" id="3.40.50.2000">
    <property type="entry name" value="Glycogen Phosphorylase B"/>
    <property type="match status" value="1"/>
</dbReference>
<sequence length="447" mass="48806">MMNSQWANSQRAKSQWANSQWITSSRGRVRTLGDRLSRDGMPTVSRLVAARALAAVSGKWNLEEPVLPLREQDIMDPQRVQVRHVNGQRSGALPGGGALRLGWVCTPPAPGSGGHTTFFRMVRGMEERGHQCTLYLYDRNADDVDRHEETIRSNWPALGAGVRSATQGMEGVDALVASSWQTAHVVAARAPVGVRSFYFIQDYEPYFHPRGFLYSLAEDSYKLGLTAMALGSMIGEVMKAELGQEPAFTVPFGCDTDAYRLLLTTQRRTGVVYYAKRNVDRRGYLLAKMALEMFHHSHPDQEIHIYGDVIRGWSIPVTNHGNLPPGDLNRLYNKVIAGLAISFTNISLVPGELLASGAVPVLNRAAFASGLLQDDGAVWADSTPSAVAEALSKVVEHSDVQGRAAAISRKRRTDWSESKDAFAGFIEQACGTPSLRGWAPASGEGGL</sequence>
<dbReference type="RefSeq" id="WP_167266477.1">
    <property type="nucleotide sequence ID" value="NZ_BAAAVO010000012.1"/>
</dbReference>
<evidence type="ECO:0000313" key="1">
    <source>
        <dbReference type="EMBL" id="NIJ01944.1"/>
    </source>
</evidence>
<dbReference type="EMBL" id="JAAOZD010000004">
    <property type="protein sequence ID" value="NIJ01944.1"/>
    <property type="molecule type" value="Genomic_DNA"/>
</dbReference>
<proteinExistence type="predicted"/>